<dbReference type="OrthoDB" id="9769598at2"/>
<sequence length="86" mass="9734">MAHQFGASRVLLLGYDMQRTGGKSHWHGDHPRPLGNLGKLLPNKWVLQMDRLAQDAVERGLEIINCSRETALRCFPRKPIVECLGE</sequence>
<evidence type="ECO:0000313" key="1">
    <source>
        <dbReference type="EMBL" id="PPE76019.1"/>
    </source>
</evidence>
<proteinExistence type="predicted"/>
<name>A0A2S5TM15_9GAMM</name>
<organism evidence="1 2">
    <name type="scientific">Solimonas fluminis</name>
    <dbReference type="NCBI Taxonomy" id="2086571"/>
    <lineage>
        <taxon>Bacteria</taxon>
        <taxon>Pseudomonadati</taxon>
        <taxon>Pseudomonadota</taxon>
        <taxon>Gammaproteobacteria</taxon>
        <taxon>Nevskiales</taxon>
        <taxon>Nevskiaceae</taxon>
        <taxon>Solimonas</taxon>
    </lineage>
</organism>
<protein>
    <submittedName>
        <fullName evidence="1">Uncharacterized protein</fullName>
    </submittedName>
</protein>
<reference evidence="1 2" key="1">
    <citation type="submission" date="2018-02" db="EMBL/GenBank/DDBJ databases">
        <title>Genome sequencing of Solimonas sp. HR-BB.</title>
        <authorList>
            <person name="Lee Y."/>
            <person name="Jeon C.O."/>
        </authorList>
    </citation>
    <scope>NUCLEOTIDE SEQUENCE [LARGE SCALE GENOMIC DNA]</scope>
    <source>
        <strain evidence="1 2">HR-BB</strain>
    </source>
</reference>
<dbReference type="AlphaFoldDB" id="A0A2S5TM15"/>
<dbReference type="EMBL" id="PSNW01000001">
    <property type="protein sequence ID" value="PPE76019.1"/>
    <property type="molecule type" value="Genomic_DNA"/>
</dbReference>
<accession>A0A2S5TM15</accession>
<keyword evidence="2" id="KW-1185">Reference proteome</keyword>
<evidence type="ECO:0000313" key="2">
    <source>
        <dbReference type="Proteomes" id="UP000238220"/>
    </source>
</evidence>
<dbReference type="Proteomes" id="UP000238220">
    <property type="component" value="Unassembled WGS sequence"/>
</dbReference>
<comment type="caution">
    <text evidence="1">The sequence shown here is derived from an EMBL/GenBank/DDBJ whole genome shotgun (WGS) entry which is preliminary data.</text>
</comment>
<gene>
    <name evidence="1" type="ORF">C3942_00820</name>
</gene>